<dbReference type="AlphaFoldDB" id="G0QSC5"/>
<dbReference type="Proteomes" id="UP000008983">
    <property type="component" value="Unassembled WGS sequence"/>
</dbReference>
<evidence type="ECO:0000256" key="3">
    <source>
        <dbReference type="ARBA" id="ARBA00022741"/>
    </source>
</evidence>
<dbReference type="InParanoid" id="G0QSC5"/>
<dbReference type="OMA" id="NERICHR"/>
<evidence type="ECO:0000313" key="7">
    <source>
        <dbReference type="EMBL" id="EGR31872.1"/>
    </source>
</evidence>
<dbReference type="Pfam" id="PF00069">
    <property type="entry name" value="Pkinase"/>
    <property type="match status" value="1"/>
</dbReference>
<dbReference type="PROSITE" id="PS00108">
    <property type="entry name" value="PROTEIN_KINASE_ST"/>
    <property type="match status" value="1"/>
</dbReference>
<keyword evidence="3" id="KW-0547">Nucleotide-binding</keyword>
<dbReference type="Gene3D" id="1.10.510.10">
    <property type="entry name" value="Transferase(Phosphotransferase) domain 1"/>
    <property type="match status" value="1"/>
</dbReference>
<dbReference type="STRING" id="857967.G0QSC5"/>
<dbReference type="eggNOG" id="KOG0583">
    <property type="taxonomic scope" value="Eukaryota"/>
</dbReference>
<keyword evidence="1" id="KW-0723">Serine/threonine-protein kinase</keyword>
<gene>
    <name evidence="7" type="ORF">IMG5_100210</name>
</gene>
<sequence>MEYPSKAIPLNIYLKQQITNKLSEQESRNIFIQLIQAIKYCHNKQIIHRDIKLENILYDPNAQKVKLIDFGFSIAIVPGTMLNIFCGTPSYMAPEIVNKQDYSFSVDIWALGILLFKILNGKFPFKGKNDQDLYKKINECKLDFESDVSLKSRLLIQSILKQNPDDRININQILENDWINNIEKS</sequence>
<dbReference type="OrthoDB" id="449424at2759"/>
<dbReference type="InterPro" id="IPR008271">
    <property type="entry name" value="Ser/Thr_kinase_AS"/>
</dbReference>
<dbReference type="PROSITE" id="PS50011">
    <property type="entry name" value="PROTEIN_KINASE_DOM"/>
    <property type="match status" value="1"/>
</dbReference>
<dbReference type="GO" id="GO:0004674">
    <property type="term" value="F:protein serine/threonine kinase activity"/>
    <property type="evidence" value="ECO:0007669"/>
    <property type="project" value="UniProtKB-KW"/>
</dbReference>
<organism evidence="7 8">
    <name type="scientific">Ichthyophthirius multifiliis</name>
    <name type="common">White spot disease agent</name>
    <name type="synonym">Ich</name>
    <dbReference type="NCBI Taxonomy" id="5932"/>
    <lineage>
        <taxon>Eukaryota</taxon>
        <taxon>Sar</taxon>
        <taxon>Alveolata</taxon>
        <taxon>Ciliophora</taxon>
        <taxon>Intramacronucleata</taxon>
        <taxon>Oligohymenophorea</taxon>
        <taxon>Hymenostomatida</taxon>
        <taxon>Ophryoglenina</taxon>
        <taxon>Ichthyophthirius</taxon>
    </lineage>
</organism>
<protein>
    <recommendedName>
        <fullName evidence="6">Protein kinase domain-containing protein</fullName>
    </recommendedName>
</protein>
<reference evidence="7 8" key="1">
    <citation type="submission" date="2011-07" db="EMBL/GenBank/DDBJ databases">
        <authorList>
            <person name="Coyne R."/>
            <person name="Brami D."/>
            <person name="Johnson J."/>
            <person name="Hostetler J."/>
            <person name="Hannick L."/>
            <person name="Clark T."/>
            <person name="Cassidy-Hanley D."/>
            <person name="Inman J."/>
        </authorList>
    </citation>
    <scope>NUCLEOTIDE SEQUENCE [LARGE SCALE GENOMIC DNA]</scope>
    <source>
        <strain evidence="7 8">G5</strain>
    </source>
</reference>
<dbReference type="RefSeq" id="XP_004035358.1">
    <property type="nucleotide sequence ID" value="XM_004035310.1"/>
</dbReference>
<dbReference type="SUPFAM" id="SSF56112">
    <property type="entry name" value="Protein kinase-like (PK-like)"/>
    <property type="match status" value="1"/>
</dbReference>
<dbReference type="PANTHER" id="PTHR24345:SF0">
    <property type="entry name" value="CELL CYCLE SERINE_THREONINE-PROTEIN KINASE CDC5_MSD2"/>
    <property type="match status" value="1"/>
</dbReference>
<dbReference type="SMART" id="SM00220">
    <property type="entry name" value="S_TKc"/>
    <property type="match status" value="1"/>
</dbReference>
<evidence type="ECO:0000256" key="5">
    <source>
        <dbReference type="ARBA" id="ARBA00022840"/>
    </source>
</evidence>
<dbReference type="PANTHER" id="PTHR24345">
    <property type="entry name" value="SERINE/THREONINE-PROTEIN KINASE PLK"/>
    <property type="match status" value="1"/>
</dbReference>
<evidence type="ECO:0000256" key="1">
    <source>
        <dbReference type="ARBA" id="ARBA00022527"/>
    </source>
</evidence>
<proteinExistence type="predicted"/>
<evidence type="ECO:0000259" key="6">
    <source>
        <dbReference type="PROSITE" id="PS50011"/>
    </source>
</evidence>
<dbReference type="InterPro" id="IPR000719">
    <property type="entry name" value="Prot_kinase_dom"/>
</dbReference>
<keyword evidence="2" id="KW-0808">Transferase</keyword>
<dbReference type="GO" id="GO:0005634">
    <property type="term" value="C:nucleus"/>
    <property type="evidence" value="ECO:0007669"/>
    <property type="project" value="TreeGrafter"/>
</dbReference>
<dbReference type="EMBL" id="GL983809">
    <property type="protein sequence ID" value="EGR31872.1"/>
    <property type="molecule type" value="Genomic_DNA"/>
</dbReference>
<name>G0QSC5_ICHMU</name>
<evidence type="ECO:0000256" key="4">
    <source>
        <dbReference type="ARBA" id="ARBA00022777"/>
    </source>
</evidence>
<dbReference type="InterPro" id="IPR011009">
    <property type="entry name" value="Kinase-like_dom_sf"/>
</dbReference>
<keyword evidence="5" id="KW-0067">ATP-binding</keyword>
<dbReference type="GeneID" id="14908013"/>
<keyword evidence="8" id="KW-1185">Reference proteome</keyword>
<accession>G0QSC5</accession>
<evidence type="ECO:0000256" key="2">
    <source>
        <dbReference type="ARBA" id="ARBA00022679"/>
    </source>
</evidence>
<evidence type="ECO:0000313" key="8">
    <source>
        <dbReference type="Proteomes" id="UP000008983"/>
    </source>
</evidence>
<feature type="domain" description="Protein kinase" evidence="6">
    <location>
        <begin position="1"/>
        <end position="179"/>
    </location>
</feature>
<keyword evidence="4" id="KW-0418">Kinase</keyword>
<dbReference type="GO" id="GO:0005524">
    <property type="term" value="F:ATP binding"/>
    <property type="evidence" value="ECO:0007669"/>
    <property type="project" value="UniProtKB-KW"/>
</dbReference>